<dbReference type="RefSeq" id="WP_191749123.1">
    <property type="nucleotide sequence ID" value="NZ_JACSQZ010000012.1"/>
</dbReference>
<proteinExistence type="predicted"/>
<evidence type="ECO:0000313" key="2">
    <source>
        <dbReference type="Proteomes" id="UP000640335"/>
    </source>
</evidence>
<reference evidence="1 2" key="1">
    <citation type="submission" date="2020-08" db="EMBL/GenBank/DDBJ databases">
        <title>A Genomic Blueprint of the Chicken Gut Microbiome.</title>
        <authorList>
            <person name="Gilroy R."/>
            <person name="Ravi A."/>
            <person name="Getino M."/>
            <person name="Pursley I."/>
            <person name="Horton D.L."/>
            <person name="Alikhan N.-F."/>
            <person name="Baker D."/>
            <person name="Gharbi K."/>
            <person name="Hall N."/>
            <person name="Watson M."/>
            <person name="Adriaenssens E.M."/>
            <person name="Foster-Nyarko E."/>
            <person name="Jarju S."/>
            <person name="Secka A."/>
            <person name="Antonio M."/>
            <person name="Oren A."/>
            <person name="Chaudhuri R."/>
            <person name="La Ragione R.M."/>
            <person name="Hildebrand F."/>
            <person name="Pallen M.J."/>
        </authorList>
    </citation>
    <scope>NUCLEOTIDE SEQUENCE [LARGE SCALE GENOMIC DNA]</scope>
    <source>
        <strain evidence="1 2">Sa3CUN1</strain>
    </source>
</reference>
<gene>
    <name evidence="1" type="ORF">H9660_04900</name>
</gene>
<organism evidence="1 2">
    <name type="scientific">Clostridium gallinarum</name>
    <dbReference type="NCBI Taxonomy" id="2762246"/>
    <lineage>
        <taxon>Bacteria</taxon>
        <taxon>Bacillati</taxon>
        <taxon>Bacillota</taxon>
        <taxon>Clostridia</taxon>
        <taxon>Eubacteriales</taxon>
        <taxon>Clostridiaceae</taxon>
        <taxon>Clostridium</taxon>
    </lineage>
</organism>
<accession>A0ABR8Q221</accession>
<feature type="non-terminal residue" evidence="1">
    <location>
        <position position="1"/>
    </location>
</feature>
<comment type="caution">
    <text evidence="1">The sequence shown here is derived from an EMBL/GenBank/DDBJ whole genome shotgun (WGS) entry which is preliminary data.</text>
</comment>
<dbReference type="EMBL" id="JACSQZ010000012">
    <property type="protein sequence ID" value="MBD7914476.1"/>
    <property type="molecule type" value="Genomic_DNA"/>
</dbReference>
<dbReference type="Proteomes" id="UP000640335">
    <property type="component" value="Unassembled WGS sequence"/>
</dbReference>
<evidence type="ECO:0000313" key="1">
    <source>
        <dbReference type="EMBL" id="MBD7914476.1"/>
    </source>
</evidence>
<name>A0ABR8Q221_9CLOT</name>
<keyword evidence="2" id="KW-1185">Reference proteome</keyword>
<sequence>TYSISEMKNVKYIKEIIKELENNNTLTILGYNKLENNNYKLKCILEGKKEDILKDIESLSCYEIVSYNLNYENKKVFLELELINK</sequence>
<protein>
    <submittedName>
        <fullName evidence="1">Uncharacterized protein</fullName>
    </submittedName>
</protein>